<evidence type="ECO:0000313" key="4">
    <source>
        <dbReference type="Proteomes" id="UP000008281"/>
    </source>
</evidence>
<evidence type="ECO:0000259" key="2">
    <source>
        <dbReference type="Pfam" id="PF03372"/>
    </source>
</evidence>
<dbReference type="Proteomes" id="UP000008281">
    <property type="component" value="Unassembled WGS sequence"/>
</dbReference>
<dbReference type="GO" id="GO:0003824">
    <property type="term" value="F:catalytic activity"/>
    <property type="evidence" value="ECO:0007669"/>
    <property type="project" value="InterPro"/>
</dbReference>
<dbReference type="EMBL" id="DS268417">
    <property type="protein sequence ID" value="EFO83661.1"/>
    <property type="molecule type" value="Genomic_DNA"/>
</dbReference>
<organism evidence="4">
    <name type="scientific">Caenorhabditis remanei</name>
    <name type="common">Caenorhabditis vulgaris</name>
    <dbReference type="NCBI Taxonomy" id="31234"/>
    <lineage>
        <taxon>Eukaryota</taxon>
        <taxon>Metazoa</taxon>
        <taxon>Ecdysozoa</taxon>
        <taxon>Nematoda</taxon>
        <taxon>Chromadorea</taxon>
        <taxon>Rhabditida</taxon>
        <taxon>Rhabditina</taxon>
        <taxon>Rhabditomorpha</taxon>
        <taxon>Rhabditoidea</taxon>
        <taxon>Rhabditidae</taxon>
        <taxon>Peloderinae</taxon>
        <taxon>Caenorhabditis</taxon>
    </lineage>
</organism>
<keyword evidence="4" id="KW-1185">Reference proteome</keyword>
<proteinExistence type="predicted"/>
<dbReference type="SUPFAM" id="SSF56219">
    <property type="entry name" value="DNase I-like"/>
    <property type="match status" value="1"/>
</dbReference>
<dbReference type="OMA" id="CISKEYE"/>
<dbReference type="PANTHER" id="PTHR47027">
    <property type="entry name" value="REVERSE TRANSCRIPTASE DOMAIN-CONTAINING PROTEIN"/>
    <property type="match status" value="1"/>
</dbReference>
<dbReference type="eggNOG" id="KOG1075">
    <property type="taxonomic scope" value="Eukaryota"/>
</dbReference>
<name>E3LX44_CAERE</name>
<dbReference type="InterPro" id="IPR005135">
    <property type="entry name" value="Endo/exonuclease/phosphatase"/>
</dbReference>
<dbReference type="InterPro" id="IPR036691">
    <property type="entry name" value="Endo/exonu/phosph_ase_sf"/>
</dbReference>
<gene>
    <name evidence="3" type="ORF">CRE_03000</name>
</gene>
<sequence length="904" mass="105918">MKKSSSPEKQPEGSKIKPRHEQIPSWFRIGTWNCGSLLGIKFHPAMQYCEDSQCDVVALQETNHGTKKSKYTKNDMIYMPRNNAGITAGELKYNDGLAFFVRENPLIKNIQHRLIHARVAIMEFEYKDVKFVIFNCYAPVSKKNSEEKAEDFYKLLSEKLVKNFISNGINIICGDMNAEIQSAKNGSLEPHIKNHVYIRKTQNKHGDILHKFLILNNLFLLNSRFSKGQDRKWTRAHYDKKKSKSEIDFFISDRIDLVEDVDVVERDAKEKDHRMVTSTWRISKQHKNEYKRLLRHKELGRESWCPFRNVLCHNDTLFTITTYSEFEELLREESQHQMFKLIIDHLRKVHSSKDENEELKNSILPVTAKEGEEHIPSITRKEVRDELRWLRIHSQTRITNLAAEMKKMTDKNSLNNLTDRFNKILQGGMIPDWWKTVIFELPNQTLDDKKVENYEYAGHPFLLQCVYAGILGRRLFLNLKTKITESQCYFKQNVKDVGNYRSKAIEHIFTLTMLIEKHNQFKRPIYLVFIKIKDSLTNIKPSAIIETLIKFNAENYLIMAFHSLFSQRKAKISPDSESFDINLGFHLGENASAVLMNVLLQRIFEECDNQLADCPVGIQINKRCLRRLQFDDQLVLIGASPEHVGVHLEKLSSVSEKYGLIIDKNRLVLLKNSCNVGKNQFFFYGNRIQVNTRVQMRSMLFLNRHINVDETLFLEIQNRTVHSFLTSENYKVGVTAKKQTRKMFFVDKVLPVFFFACETWKPSKKEFEELNESLKKLLTKLRIKNFNLDIKSYVLSKRARWIGVLARTNDSICCDLLRGWRPPNGNGAQDVSMFTHWSFDLVIKFKEFNRTSLKQKIDEKSITGHDLIKLAKENKSRWKKFVKFCKTVDGFDFFSESFEQLFKI</sequence>
<dbReference type="Pfam" id="PF03372">
    <property type="entry name" value="Exo_endo_phos"/>
    <property type="match status" value="1"/>
</dbReference>
<accession>E3LX44</accession>
<feature type="domain" description="Endonuclease/exonuclease/phosphatase" evidence="2">
    <location>
        <begin position="30"/>
        <end position="253"/>
    </location>
</feature>
<dbReference type="HOGENOM" id="CLU_000680_32_3_1"/>
<reference evidence="3" key="1">
    <citation type="submission" date="2007-07" db="EMBL/GenBank/DDBJ databases">
        <title>PCAP assembly of the Caenorhabditis remanei genome.</title>
        <authorList>
            <consortium name="The Caenorhabditis remanei Sequencing Consortium"/>
            <person name="Wilson R.K."/>
        </authorList>
    </citation>
    <scope>NUCLEOTIDE SEQUENCE [LARGE SCALE GENOMIC DNA]</scope>
    <source>
        <strain evidence="3">PB4641</strain>
    </source>
</reference>
<dbReference type="OrthoDB" id="5873297at2759"/>
<dbReference type="PANTHER" id="PTHR47027:SF20">
    <property type="entry name" value="REVERSE TRANSCRIPTASE-LIKE PROTEIN WITH RNA-DIRECTED DNA POLYMERASE DOMAIN"/>
    <property type="match status" value="1"/>
</dbReference>
<protein>
    <recommendedName>
        <fullName evidence="2">Endonuclease/exonuclease/phosphatase domain-containing protein</fullName>
    </recommendedName>
</protein>
<dbReference type="InParanoid" id="E3LX44"/>
<dbReference type="Gene3D" id="3.60.10.10">
    <property type="entry name" value="Endonuclease/exonuclease/phosphatase"/>
    <property type="match status" value="1"/>
</dbReference>
<evidence type="ECO:0000256" key="1">
    <source>
        <dbReference type="SAM" id="MobiDB-lite"/>
    </source>
</evidence>
<dbReference type="AlphaFoldDB" id="E3LX44"/>
<feature type="region of interest" description="Disordered" evidence="1">
    <location>
        <begin position="1"/>
        <end position="20"/>
    </location>
</feature>
<dbReference type="STRING" id="31234.E3LX44"/>
<evidence type="ECO:0000313" key="3">
    <source>
        <dbReference type="EMBL" id="EFO83661.1"/>
    </source>
</evidence>